<dbReference type="EMBL" id="CAJVAS010000015">
    <property type="protein sequence ID" value="CAG7633960.1"/>
    <property type="molecule type" value="Genomic_DNA"/>
</dbReference>
<dbReference type="HAMAP" id="MF_00167">
    <property type="entry name" value="CsrA"/>
    <property type="match status" value="1"/>
</dbReference>
<dbReference type="Pfam" id="PF02599">
    <property type="entry name" value="CsrA"/>
    <property type="match status" value="1"/>
</dbReference>
<keyword evidence="4 5" id="KW-0694">RNA-binding</keyword>
<comment type="function">
    <text evidence="5">A translational regulator that binds mRNA to regulate translation initiation and/or mRNA stability. Usually binds in the 5'-UTR at or near the Shine-Dalgarno sequence preventing ribosome-binding, thus repressing translation. Its main target seems to be the major flagellin gene, while its function is anatagonized by FliW.</text>
</comment>
<keyword evidence="1 5" id="KW-0963">Cytoplasm</keyword>
<dbReference type="PANTHER" id="PTHR34984">
    <property type="entry name" value="CARBON STORAGE REGULATOR"/>
    <property type="match status" value="1"/>
</dbReference>
<dbReference type="GO" id="GO:0045947">
    <property type="term" value="P:negative regulation of translational initiation"/>
    <property type="evidence" value="ECO:0007669"/>
    <property type="project" value="UniProtKB-UniRule"/>
</dbReference>
<dbReference type="GO" id="GO:1902208">
    <property type="term" value="P:regulation of bacterial-type flagellum assembly"/>
    <property type="evidence" value="ECO:0007669"/>
    <property type="project" value="UniProtKB-UniRule"/>
</dbReference>
<evidence type="ECO:0000256" key="2">
    <source>
        <dbReference type="ARBA" id="ARBA00022491"/>
    </source>
</evidence>
<dbReference type="FunFam" id="2.60.40.4380:FF:000002">
    <property type="entry name" value="Translational regulator CsrA"/>
    <property type="match status" value="1"/>
</dbReference>
<comment type="subunit">
    <text evidence="5">Homodimer; the beta-strands of each monomer intercalate to form a hydrophobic core, while the alpha-helices form wings that extend away from the core.</text>
</comment>
<dbReference type="PANTHER" id="PTHR34984:SF1">
    <property type="entry name" value="CARBON STORAGE REGULATOR"/>
    <property type="match status" value="1"/>
</dbReference>
<keyword evidence="3 5" id="KW-0810">Translation regulation</keyword>
<evidence type="ECO:0000313" key="7">
    <source>
        <dbReference type="Proteomes" id="UP000693672"/>
    </source>
</evidence>
<evidence type="ECO:0000256" key="5">
    <source>
        <dbReference type="HAMAP-Rule" id="MF_00167"/>
    </source>
</evidence>
<sequence length="81" mass="9179">MLVLTRRKGESIIIGDQIEIVVLGQEGEQVKIGIRAPQSIPVFRQELYSVIQQSNREAMQSSFNMQKFPNITWKTEGGSDK</sequence>
<keyword evidence="2 5" id="KW-0678">Repressor</keyword>
<evidence type="ECO:0000256" key="1">
    <source>
        <dbReference type="ARBA" id="ARBA00022490"/>
    </source>
</evidence>
<organism evidence="6 7">
    <name type="scientific">Paenibacillus solanacearum</name>
    <dbReference type="NCBI Taxonomy" id="2048548"/>
    <lineage>
        <taxon>Bacteria</taxon>
        <taxon>Bacillati</taxon>
        <taxon>Bacillota</taxon>
        <taxon>Bacilli</taxon>
        <taxon>Bacillales</taxon>
        <taxon>Paenibacillaceae</taxon>
        <taxon>Paenibacillus</taxon>
    </lineage>
</organism>
<evidence type="ECO:0000256" key="4">
    <source>
        <dbReference type="ARBA" id="ARBA00022884"/>
    </source>
</evidence>
<reference evidence="6" key="1">
    <citation type="submission" date="2021-06" db="EMBL/GenBank/DDBJ databases">
        <authorList>
            <person name="Criscuolo A."/>
        </authorList>
    </citation>
    <scope>NUCLEOTIDE SEQUENCE</scope>
    <source>
        <strain evidence="6">CIP111600</strain>
    </source>
</reference>
<name>A0A916K2Z1_9BACL</name>
<keyword evidence="5" id="KW-1005">Bacterial flagellum biogenesis</keyword>
<dbReference type="GO" id="GO:0006109">
    <property type="term" value="P:regulation of carbohydrate metabolic process"/>
    <property type="evidence" value="ECO:0007669"/>
    <property type="project" value="InterPro"/>
</dbReference>
<gene>
    <name evidence="5 6" type="primary">csrA</name>
    <name evidence="6" type="ORF">PAESOLCIP111_03517</name>
</gene>
<dbReference type="GO" id="GO:0006402">
    <property type="term" value="P:mRNA catabolic process"/>
    <property type="evidence" value="ECO:0007669"/>
    <property type="project" value="InterPro"/>
</dbReference>
<protein>
    <recommendedName>
        <fullName evidence="5">Translational regulator CsrA</fullName>
    </recommendedName>
</protein>
<comment type="similarity">
    <text evidence="5">Belongs to the CsrA/RsmA family.</text>
</comment>
<proteinExistence type="inferred from homology"/>
<comment type="subcellular location">
    <subcellularLocation>
        <location evidence="5">Cytoplasm</location>
    </subcellularLocation>
</comment>
<evidence type="ECO:0000313" key="6">
    <source>
        <dbReference type="EMBL" id="CAG7633960.1"/>
    </source>
</evidence>
<dbReference type="GO" id="GO:0044781">
    <property type="term" value="P:bacterial-type flagellum organization"/>
    <property type="evidence" value="ECO:0007669"/>
    <property type="project" value="UniProtKB-KW"/>
</dbReference>
<dbReference type="AlphaFoldDB" id="A0A916K2Z1"/>
<dbReference type="GO" id="GO:0048027">
    <property type="term" value="F:mRNA 5'-UTR binding"/>
    <property type="evidence" value="ECO:0007669"/>
    <property type="project" value="UniProtKB-UniRule"/>
</dbReference>
<dbReference type="NCBIfam" id="NF002469">
    <property type="entry name" value="PRK01712.1"/>
    <property type="match status" value="1"/>
</dbReference>
<keyword evidence="7" id="KW-1185">Reference proteome</keyword>
<dbReference type="Proteomes" id="UP000693672">
    <property type="component" value="Unassembled WGS sequence"/>
</dbReference>
<accession>A0A916K2Z1</accession>
<dbReference type="NCBIfam" id="TIGR00202">
    <property type="entry name" value="csrA"/>
    <property type="match status" value="1"/>
</dbReference>
<dbReference type="InterPro" id="IPR003751">
    <property type="entry name" value="CsrA"/>
</dbReference>
<dbReference type="RefSeq" id="WP_218093263.1">
    <property type="nucleotide sequence ID" value="NZ_CAJVAS010000015.1"/>
</dbReference>
<evidence type="ECO:0000256" key="3">
    <source>
        <dbReference type="ARBA" id="ARBA00022845"/>
    </source>
</evidence>
<dbReference type="GO" id="GO:0005829">
    <property type="term" value="C:cytosol"/>
    <property type="evidence" value="ECO:0007669"/>
    <property type="project" value="TreeGrafter"/>
</dbReference>
<comment type="caution">
    <text evidence="6">The sequence shown here is derived from an EMBL/GenBank/DDBJ whole genome shotgun (WGS) entry which is preliminary data.</text>
</comment>